<feature type="transmembrane region" description="Helical" evidence="9">
    <location>
        <begin position="143"/>
        <end position="164"/>
    </location>
</feature>
<feature type="transmembrane region" description="Helical" evidence="9">
    <location>
        <begin position="68"/>
        <end position="88"/>
    </location>
</feature>
<evidence type="ECO:0000256" key="4">
    <source>
        <dbReference type="ARBA" id="ARBA00023040"/>
    </source>
</evidence>
<feature type="transmembrane region" description="Helical" evidence="9">
    <location>
        <begin position="277"/>
        <end position="303"/>
    </location>
</feature>
<dbReference type="InParanoid" id="W5NLG0"/>
<dbReference type="SUPFAM" id="SSF81321">
    <property type="entry name" value="Family A G protein-coupled receptor-like"/>
    <property type="match status" value="1"/>
</dbReference>
<keyword evidence="4 8" id="KW-0297">G-protein coupled receptor</keyword>
<name>W5NLG0_LEPOC</name>
<dbReference type="Ensembl" id="ENSLOCT00000021506.1">
    <property type="protein sequence ID" value="ENSLOCP00000021469.1"/>
    <property type="gene ID" value="ENSLOCG00000017364.1"/>
</dbReference>
<evidence type="ECO:0000256" key="6">
    <source>
        <dbReference type="ARBA" id="ARBA00023170"/>
    </source>
</evidence>
<evidence type="ECO:0000256" key="9">
    <source>
        <dbReference type="SAM" id="Phobius"/>
    </source>
</evidence>
<evidence type="ECO:0000256" key="7">
    <source>
        <dbReference type="ARBA" id="ARBA00023224"/>
    </source>
</evidence>
<dbReference type="EMBL" id="AHAT01001693">
    <property type="status" value="NOT_ANNOTATED_CDS"/>
    <property type="molecule type" value="Genomic_DNA"/>
</dbReference>
<dbReference type="OMA" id="EFLLPWF"/>
<comment type="subcellular location">
    <subcellularLocation>
        <location evidence="1">Membrane</location>
        <topology evidence="1">Multi-pass membrane protein</topology>
    </subcellularLocation>
</comment>
<dbReference type="HOGENOM" id="CLU_009579_8_2_1"/>
<proteinExistence type="inferred from homology"/>
<dbReference type="PROSITE" id="PS50262">
    <property type="entry name" value="G_PROTEIN_RECEP_F1_2"/>
    <property type="match status" value="1"/>
</dbReference>
<protein>
    <submittedName>
        <fullName evidence="11">Hydroxycarboxylic acid receptor 1-3</fullName>
    </submittedName>
</protein>
<reference evidence="11" key="3">
    <citation type="submission" date="2025-09" db="UniProtKB">
        <authorList>
            <consortium name="Ensembl"/>
        </authorList>
    </citation>
    <scope>IDENTIFICATION</scope>
</reference>
<reference evidence="11" key="2">
    <citation type="submission" date="2025-08" db="UniProtKB">
        <authorList>
            <consortium name="Ensembl"/>
        </authorList>
    </citation>
    <scope>IDENTIFICATION</scope>
</reference>
<keyword evidence="7 8" id="KW-0807">Transducer</keyword>
<evidence type="ECO:0000259" key="10">
    <source>
        <dbReference type="PROSITE" id="PS50262"/>
    </source>
</evidence>
<dbReference type="InterPro" id="IPR017452">
    <property type="entry name" value="GPCR_Rhodpsn_7TM"/>
</dbReference>
<dbReference type="Gene3D" id="1.20.1070.10">
    <property type="entry name" value="Rhodopsin 7-helix transmembrane proteins"/>
    <property type="match status" value="1"/>
</dbReference>
<keyword evidence="3 9" id="KW-1133">Transmembrane helix</keyword>
<organism evidence="11 12">
    <name type="scientific">Lepisosteus oculatus</name>
    <name type="common">Spotted gar</name>
    <dbReference type="NCBI Taxonomy" id="7918"/>
    <lineage>
        <taxon>Eukaryota</taxon>
        <taxon>Metazoa</taxon>
        <taxon>Chordata</taxon>
        <taxon>Craniata</taxon>
        <taxon>Vertebrata</taxon>
        <taxon>Euteleostomi</taxon>
        <taxon>Actinopterygii</taxon>
        <taxon>Neopterygii</taxon>
        <taxon>Holostei</taxon>
        <taxon>Semionotiformes</taxon>
        <taxon>Lepisosteidae</taxon>
        <taxon>Lepisosteus</taxon>
    </lineage>
</organism>
<accession>W5NLG0</accession>
<dbReference type="PANTHER" id="PTHR46048">
    <property type="entry name" value="HYDROXYCARBOXYLIC ACID RECEPTOR 2"/>
    <property type="match status" value="1"/>
</dbReference>
<dbReference type="PANTHER" id="PTHR46048:SF10">
    <property type="entry name" value="HYDROXYCARBOXYLIC ACID RECEPTOR 1-4-RELATED"/>
    <property type="match status" value="1"/>
</dbReference>
<keyword evidence="5 9" id="KW-0472">Membrane</keyword>
<dbReference type="GO" id="GO:0005886">
    <property type="term" value="C:plasma membrane"/>
    <property type="evidence" value="ECO:0000318"/>
    <property type="project" value="GO_Central"/>
</dbReference>
<feature type="transmembrane region" description="Helical" evidence="9">
    <location>
        <begin position="33"/>
        <end position="56"/>
    </location>
</feature>
<evidence type="ECO:0000256" key="2">
    <source>
        <dbReference type="ARBA" id="ARBA00022692"/>
    </source>
</evidence>
<evidence type="ECO:0000256" key="1">
    <source>
        <dbReference type="ARBA" id="ARBA00004141"/>
    </source>
</evidence>
<keyword evidence="12" id="KW-1185">Reference proteome</keyword>
<dbReference type="PRINTS" id="PR00237">
    <property type="entry name" value="GPCRRHODOPSN"/>
</dbReference>
<reference evidence="12" key="1">
    <citation type="submission" date="2011-12" db="EMBL/GenBank/DDBJ databases">
        <title>The Draft Genome of Lepisosteus oculatus.</title>
        <authorList>
            <consortium name="The Broad Institute Genome Assembly &amp; Analysis Group"/>
            <consortium name="Computational R&amp;D Group"/>
            <consortium name="and Sequencing Platform"/>
            <person name="Di Palma F."/>
            <person name="Alfoldi J."/>
            <person name="Johnson J."/>
            <person name="Berlin A."/>
            <person name="Gnerre S."/>
            <person name="Jaffe D."/>
            <person name="MacCallum I."/>
            <person name="Young S."/>
            <person name="Walker B.J."/>
            <person name="Lander E.S."/>
            <person name="Lindblad-Toh K."/>
        </authorList>
    </citation>
    <scope>NUCLEOTIDE SEQUENCE [LARGE SCALE GENOMIC DNA]</scope>
</reference>
<comment type="similarity">
    <text evidence="8">Belongs to the G-protein coupled receptor 1 family.</text>
</comment>
<evidence type="ECO:0000313" key="11">
    <source>
        <dbReference type="Ensembl" id="ENSLOCP00000021469.1"/>
    </source>
</evidence>
<feature type="domain" description="G-protein coupled receptors family 1 profile" evidence="10">
    <location>
        <begin position="48"/>
        <end position="301"/>
    </location>
</feature>
<dbReference type="GeneTree" id="ENSGT01140000282516"/>
<dbReference type="InterPro" id="IPR051893">
    <property type="entry name" value="HCARs"/>
</dbReference>
<feature type="transmembrane region" description="Helical" evidence="9">
    <location>
        <begin position="108"/>
        <end position="131"/>
    </location>
</feature>
<dbReference type="Bgee" id="ENSLOCG00000017364">
    <property type="expression patterns" value="Expressed in mesonephros and 11 other cell types or tissues"/>
</dbReference>
<keyword evidence="2 8" id="KW-0812">Transmembrane</keyword>
<dbReference type="Proteomes" id="UP000018468">
    <property type="component" value="Linkage group LG16"/>
</dbReference>
<feature type="transmembrane region" description="Helical" evidence="9">
    <location>
        <begin position="237"/>
        <end position="265"/>
    </location>
</feature>
<dbReference type="AlphaFoldDB" id="W5NLG0"/>
<evidence type="ECO:0000256" key="8">
    <source>
        <dbReference type="RuleBase" id="RU000688"/>
    </source>
</evidence>
<evidence type="ECO:0000256" key="5">
    <source>
        <dbReference type="ARBA" id="ARBA00023136"/>
    </source>
</evidence>
<dbReference type="Pfam" id="PF00001">
    <property type="entry name" value="7tm_1"/>
    <property type="match status" value="1"/>
</dbReference>
<dbReference type="InterPro" id="IPR000276">
    <property type="entry name" value="GPCR_Rhodpsn"/>
</dbReference>
<feature type="transmembrane region" description="Helical" evidence="9">
    <location>
        <begin position="198"/>
        <end position="225"/>
    </location>
</feature>
<sequence>LKPQAQFCSVHLFLTMANNSMHCLSSQKDLGNILPPILIMEFLLGLPGNAVALWIFCFRMNLWKPSTVYLLNLVAADFLLIISLPFRIDNLMRGENWVFGDAMCRINLFMLAVNRSASISFMTIIAIDRYFKVVHPHHFMNRLSAMQGAIISGLMWALVLSLRIPLLTNQLLYEHDNSSLCRSFSTYKEYSFGIKLHYVLYIAEFFLPLFLLLFCTFKIVWILKFRKMDKDRKVRRAIVVIGVIVGVFALCFMPGIVTGIVTLLIQKYRPGDCVSFLTASSLFSLSIGFTYLNSALDPVIYCFSSPLFTKTLKTAFNTLGWCHLEVDRRGSATSEG</sequence>
<evidence type="ECO:0000256" key="3">
    <source>
        <dbReference type="ARBA" id="ARBA00022989"/>
    </source>
</evidence>
<keyword evidence="6 8" id="KW-0675">Receptor</keyword>
<evidence type="ECO:0000313" key="12">
    <source>
        <dbReference type="Proteomes" id="UP000018468"/>
    </source>
</evidence>
<dbReference type="PROSITE" id="PS00237">
    <property type="entry name" value="G_PROTEIN_RECEP_F1_1"/>
    <property type="match status" value="1"/>
</dbReference>
<dbReference type="GO" id="GO:0004930">
    <property type="term" value="F:G protein-coupled receptor activity"/>
    <property type="evidence" value="ECO:0000318"/>
    <property type="project" value="GO_Central"/>
</dbReference>
<dbReference type="eggNOG" id="KOG3656">
    <property type="taxonomic scope" value="Eukaryota"/>
</dbReference>
<dbReference type="GO" id="GO:0007186">
    <property type="term" value="P:G protein-coupled receptor signaling pathway"/>
    <property type="evidence" value="ECO:0000318"/>
    <property type="project" value="GO_Central"/>
</dbReference>